<dbReference type="PANTHER" id="PTHR41252">
    <property type="entry name" value="BLR2505 PROTEIN"/>
    <property type="match status" value="1"/>
</dbReference>
<dbReference type="Proteomes" id="UP001190465">
    <property type="component" value="Chromosome"/>
</dbReference>
<reference evidence="2 3" key="1">
    <citation type="submission" date="2023-08" db="EMBL/GenBank/DDBJ databases">
        <authorList>
            <person name="Folkvardsen B D."/>
            <person name="Norman A."/>
        </authorList>
    </citation>
    <scope>NUCLEOTIDE SEQUENCE [LARGE SCALE GENOMIC DNA]</scope>
    <source>
        <strain evidence="2 3">Mu0053</strain>
    </source>
</reference>
<evidence type="ECO:0000313" key="2">
    <source>
        <dbReference type="EMBL" id="CAJ1510128.1"/>
    </source>
</evidence>
<dbReference type="RefSeq" id="WP_308479748.1">
    <property type="nucleotide sequence ID" value="NZ_OY726397.1"/>
</dbReference>
<evidence type="ECO:0000313" key="3">
    <source>
        <dbReference type="Proteomes" id="UP001190465"/>
    </source>
</evidence>
<evidence type="ECO:0000259" key="1">
    <source>
        <dbReference type="Pfam" id="PF12680"/>
    </source>
</evidence>
<feature type="domain" description="SnoaL-like" evidence="1">
    <location>
        <begin position="8"/>
        <end position="111"/>
    </location>
</feature>
<name>A0ABM9M4N7_9MYCO</name>
<dbReference type="EMBL" id="OY726397">
    <property type="protein sequence ID" value="CAJ1510128.1"/>
    <property type="molecule type" value="Genomic_DNA"/>
</dbReference>
<keyword evidence="3" id="KW-1185">Reference proteome</keyword>
<proteinExistence type="predicted"/>
<gene>
    <name evidence="2" type="ORF">MU0053_004456</name>
</gene>
<dbReference type="PANTHER" id="PTHR41252:SF1">
    <property type="entry name" value="BLR2505 PROTEIN"/>
    <property type="match status" value="1"/>
</dbReference>
<dbReference type="SUPFAM" id="SSF54427">
    <property type="entry name" value="NTF2-like"/>
    <property type="match status" value="1"/>
</dbReference>
<organism evidence="2 3">
    <name type="scientific">[Mycobacterium] burgundiense</name>
    <dbReference type="NCBI Taxonomy" id="3064286"/>
    <lineage>
        <taxon>Bacteria</taxon>
        <taxon>Bacillati</taxon>
        <taxon>Actinomycetota</taxon>
        <taxon>Actinomycetes</taxon>
        <taxon>Mycobacteriales</taxon>
        <taxon>Mycobacteriaceae</taxon>
        <taxon>Mycolicibacterium</taxon>
    </lineage>
</organism>
<dbReference type="InterPro" id="IPR032710">
    <property type="entry name" value="NTF2-like_dom_sf"/>
</dbReference>
<dbReference type="Pfam" id="PF12680">
    <property type="entry name" value="SnoaL_2"/>
    <property type="match status" value="1"/>
</dbReference>
<dbReference type="InterPro" id="IPR037401">
    <property type="entry name" value="SnoaL-like"/>
</dbReference>
<dbReference type="Gene3D" id="3.10.450.50">
    <property type="match status" value="1"/>
</dbReference>
<accession>A0ABM9M4N7</accession>
<protein>
    <submittedName>
        <fullName evidence="2">Nuclear transport factor 2 family protein</fullName>
    </submittedName>
</protein>
<sequence length="126" mass="13766">MSNVDTARGAYKAFSAGDVDGMRRVWADNIHWWNSEEAQPGGDRTGIEAVMQMIGEIPQNWTSMSVNPTEFIDAGDYVVVRGTQSLTNDKGSAEGRFAHILKFDSNGKCVDAEMHADTAKAAKLQN</sequence>